<feature type="transmembrane region" description="Helical" evidence="6">
    <location>
        <begin position="153"/>
        <end position="172"/>
    </location>
</feature>
<accession>A0A1V2L8Z1</accession>
<evidence type="ECO:0000256" key="2">
    <source>
        <dbReference type="ARBA" id="ARBA00008974"/>
    </source>
</evidence>
<feature type="transmembrane region" description="Helical" evidence="6">
    <location>
        <begin position="829"/>
        <end position="846"/>
    </location>
</feature>
<name>A0A1V2L8Z1_CYBFA</name>
<evidence type="ECO:0000256" key="1">
    <source>
        <dbReference type="ARBA" id="ARBA00004141"/>
    </source>
</evidence>
<dbReference type="FunFam" id="1.10.4160.10:FF:000001">
    <property type="entry name" value="Uracil permease, putative"/>
    <property type="match status" value="2"/>
</dbReference>
<feature type="transmembrane region" description="Helical" evidence="6">
    <location>
        <begin position="276"/>
        <end position="294"/>
    </location>
</feature>
<keyword evidence="3 6" id="KW-0812">Transmembrane</keyword>
<dbReference type="PANTHER" id="PTHR30618">
    <property type="entry name" value="NCS1 FAMILY PURINE/PYRIMIDINE TRANSPORTER"/>
    <property type="match status" value="1"/>
</dbReference>
<gene>
    <name evidence="7" type="ORF">BON22_2735</name>
</gene>
<comment type="subcellular location">
    <subcellularLocation>
        <location evidence="1">Membrane</location>
        <topology evidence="1">Multi-pass membrane protein</topology>
    </subcellularLocation>
</comment>
<feature type="transmembrane region" description="Helical" evidence="6">
    <location>
        <begin position="985"/>
        <end position="1005"/>
    </location>
</feature>
<feature type="transmembrane region" description="Helical" evidence="6">
    <location>
        <begin position="1056"/>
        <end position="1075"/>
    </location>
</feature>
<feature type="transmembrane region" description="Helical" evidence="6">
    <location>
        <begin position="1106"/>
        <end position="1128"/>
    </location>
</feature>
<dbReference type="GO" id="GO:0015205">
    <property type="term" value="F:nucleobase transmembrane transporter activity"/>
    <property type="evidence" value="ECO:0007669"/>
    <property type="project" value="TreeGrafter"/>
</dbReference>
<feature type="transmembrane region" description="Helical" evidence="6">
    <location>
        <begin position="896"/>
        <end position="916"/>
    </location>
</feature>
<dbReference type="Proteomes" id="UP000189513">
    <property type="component" value="Unassembled WGS sequence"/>
</dbReference>
<protein>
    <submittedName>
        <fullName evidence="7">Allantoin permease</fullName>
    </submittedName>
</protein>
<evidence type="ECO:0000256" key="4">
    <source>
        <dbReference type="ARBA" id="ARBA00022989"/>
    </source>
</evidence>
<dbReference type="AlphaFoldDB" id="A0A1V2L8Z1"/>
<feature type="transmembrane region" description="Helical" evidence="6">
    <location>
        <begin position="735"/>
        <end position="754"/>
    </location>
</feature>
<proteinExistence type="inferred from homology"/>
<dbReference type="GO" id="GO:0005886">
    <property type="term" value="C:plasma membrane"/>
    <property type="evidence" value="ECO:0007669"/>
    <property type="project" value="TreeGrafter"/>
</dbReference>
<feature type="transmembrane region" description="Helical" evidence="6">
    <location>
        <begin position="314"/>
        <end position="334"/>
    </location>
</feature>
<dbReference type="CDD" id="cd11482">
    <property type="entry name" value="SLC-NCS1sbd_NRT1-like"/>
    <property type="match status" value="2"/>
</dbReference>
<organism evidence="7 8">
    <name type="scientific">Cyberlindnera fabianii</name>
    <name type="common">Yeast</name>
    <name type="synonym">Hansenula fabianii</name>
    <dbReference type="NCBI Taxonomy" id="36022"/>
    <lineage>
        <taxon>Eukaryota</taxon>
        <taxon>Fungi</taxon>
        <taxon>Dikarya</taxon>
        <taxon>Ascomycota</taxon>
        <taxon>Saccharomycotina</taxon>
        <taxon>Saccharomycetes</taxon>
        <taxon>Phaffomycetales</taxon>
        <taxon>Phaffomycetaceae</taxon>
        <taxon>Cyberlindnera</taxon>
    </lineage>
</organism>
<feature type="transmembrane region" description="Helical" evidence="6">
    <location>
        <begin position="354"/>
        <end position="379"/>
    </location>
</feature>
<feature type="transmembrane region" description="Helical" evidence="6">
    <location>
        <begin position="247"/>
        <end position="264"/>
    </location>
</feature>
<dbReference type="VEuPathDB" id="FungiDB:BON22_2735"/>
<evidence type="ECO:0000256" key="3">
    <source>
        <dbReference type="ARBA" id="ARBA00022692"/>
    </source>
</evidence>
<dbReference type="InterPro" id="IPR001248">
    <property type="entry name" value="Pur-cyt_permease"/>
</dbReference>
<sequence length="1206" mass="134288">MPSMLPWLINGSVINDRPCHTQQFWCLKDKTTEMSYSEPTYSYDVKNDIKKEQYELEDQERGSEASFSEKPSKKPVWLTKFLYKISLHKDTHLTTSEQFLVNKDLEPILDEANRPWLWWNFVAFWIADSFNVNTWQIASTGVQAGLSWWETWLSVWIGYTIAGFFLFITSRIGSYYHLTFPVACRVSWGVFGSIWPIINRVVMAIIWYAVQSWIGGECISLCLKAIFGADLETRVHNSIPSSGTTTFSFLCFFLFSLFSLPFIYTRPQTLRHLFTAKAYICSSGGIAFLVWTIVRAGGIGPVVHQKTSLSGSDHAWAFVNSTMNCLANFVTLMINSPDFSRLAKKPSAAALPQLIAIPTTFALTSLIGILASSASTVMYGETYWSPLDLLTRYVESYTSGDRAGVFLISAAWALAQVGTNISANSLAAGTDGSALLPSYVNIRRGGFVCAAIAFCVCPWNFFTTSANFTTYLSAYSVFLSSVAGVVQCDYVLVRRGYINIWHLFSADQKLNYTYNKIGVNWRAYVAYICGILPNVVGFAGACGNDVPIGATYVYNLSFFTGYISSSCTYALLTFFFPVKGVPVDNFLRDKGWYETFVDEKGFGSAAEFFGLHCGRSSTKYILIFAIMDEKKLTSIQKNSVSEESLPDAGLKSQTTGSSSWFRKLLDKISLQDDDLSLSESFLINKDIQPVFDEADRPWSWYNFVFLWIAESFNINTWQIASTGVQAGLSWWETWISVWLGYFFLAVFIFISQRAGSHYHISFPVACRASFGTFGSMWPILNRVVMAFVWYSVQAWLGSLCVQLMLKAIFGADLDTRIHNGIPNSGTTTFQFLCYFLFCLISLPFIYVRPQKIRHFFTFKAYICSAAGIAFLVWTIVRADGIGSVMHKKTSATGSAHAWAFITSTLNSLANFSTFILNVSDFSRLAKKPTASSLSQFLSIPTCFALTSLIGILASSASQQMYGEVYWSPLDLLTRYVESYTAGDRAGVFFLALAFCVAQIGTNISANSISAATDGTALLPKFINIRRGGFICAAVAFALCPWNFMSSSANFTTYLSAYSVFLSAIAGVIAADYCVVRRGYLNVFDLYTNSSSSNYSYNRFGVNWRAYVAYICGIAPNFAGFIGACGVSVPIGATYVYNLSFFAGYISSFTVYCLLCWISPVRGMPEPKVLSKSGWYEQIADYDVPNFVQEVKNEHPNEFIRGGSLLG</sequence>
<reference evidence="8" key="1">
    <citation type="journal article" date="2017" name="Genome Announc.">
        <title>Genome sequences of Cyberlindnera fabianii 65, Pichia kudriavzevii 129, and Saccharomyces cerevisiae 131 isolated from fermented masau fruits in Zimbabwe.</title>
        <authorList>
            <person name="van Rijswijck I.M.H."/>
            <person name="Derks M.F.L."/>
            <person name="Abee T."/>
            <person name="de Ridder D."/>
            <person name="Smid E.J."/>
        </authorList>
    </citation>
    <scope>NUCLEOTIDE SEQUENCE [LARGE SCALE GENOMIC DNA]</scope>
    <source>
        <strain evidence="8">65</strain>
    </source>
</reference>
<dbReference type="Pfam" id="PF02133">
    <property type="entry name" value="Transp_cyt_pur"/>
    <property type="match status" value="2"/>
</dbReference>
<comment type="similarity">
    <text evidence="2">Belongs to the purine-cytosine permease (2.A.39) family.</text>
</comment>
<feature type="transmembrane region" description="Helical" evidence="6">
    <location>
        <begin position="936"/>
        <end position="956"/>
    </location>
</feature>
<feature type="transmembrane region" description="Helical" evidence="6">
    <location>
        <begin position="1134"/>
        <end position="1157"/>
    </location>
</feature>
<feature type="transmembrane region" description="Helical" evidence="6">
    <location>
        <begin position="444"/>
        <end position="462"/>
    </location>
</feature>
<evidence type="ECO:0000256" key="5">
    <source>
        <dbReference type="ARBA" id="ARBA00023136"/>
    </source>
</evidence>
<evidence type="ECO:0000256" key="6">
    <source>
        <dbReference type="SAM" id="Phobius"/>
    </source>
</evidence>
<dbReference type="InterPro" id="IPR012681">
    <property type="entry name" value="NCS1"/>
</dbReference>
<keyword evidence="8" id="KW-1185">Reference proteome</keyword>
<keyword evidence="4 6" id="KW-1133">Transmembrane helix</keyword>
<feature type="transmembrane region" description="Helical" evidence="6">
    <location>
        <begin position="787"/>
        <end position="809"/>
    </location>
</feature>
<dbReference type="NCBIfam" id="TIGR00800">
    <property type="entry name" value="ncs1"/>
    <property type="match status" value="2"/>
</dbReference>
<feature type="transmembrane region" description="Helical" evidence="6">
    <location>
        <begin position="403"/>
        <end position="423"/>
    </location>
</feature>
<dbReference type="PANTHER" id="PTHR30618:SF2">
    <property type="entry name" value="ALLANTOIN PERMEASE-RELATED"/>
    <property type="match status" value="1"/>
</dbReference>
<dbReference type="Gene3D" id="1.10.4160.10">
    <property type="entry name" value="Hydantoin permease"/>
    <property type="match status" value="2"/>
</dbReference>
<evidence type="ECO:0000313" key="8">
    <source>
        <dbReference type="Proteomes" id="UP000189513"/>
    </source>
</evidence>
<keyword evidence="5 6" id="KW-0472">Membrane</keyword>
<feature type="transmembrane region" description="Helical" evidence="6">
    <location>
        <begin position="474"/>
        <end position="493"/>
    </location>
</feature>
<comment type="caution">
    <text evidence="7">The sequence shown here is derived from an EMBL/GenBank/DDBJ whole genome shotgun (WGS) entry which is preliminary data.</text>
</comment>
<dbReference type="InterPro" id="IPR045225">
    <property type="entry name" value="Uracil/uridine/allantoin_perm"/>
</dbReference>
<feature type="transmembrane region" description="Helical" evidence="6">
    <location>
        <begin position="858"/>
        <end position="876"/>
    </location>
</feature>
<feature type="transmembrane region" description="Helical" evidence="6">
    <location>
        <begin position="1026"/>
        <end position="1044"/>
    </location>
</feature>
<dbReference type="EMBL" id="MPUK01000004">
    <property type="protein sequence ID" value="ONH67501.1"/>
    <property type="molecule type" value="Genomic_DNA"/>
</dbReference>
<evidence type="ECO:0000313" key="7">
    <source>
        <dbReference type="EMBL" id="ONH67501.1"/>
    </source>
</evidence>